<dbReference type="EMBL" id="LR797824">
    <property type="protein sequence ID" value="CAB4241881.1"/>
    <property type="molecule type" value="Genomic_DNA"/>
</dbReference>
<protein>
    <submittedName>
        <fullName evidence="1">Uncharacterized protein</fullName>
    </submittedName>
</protein>
<name>A0A6J5TB79_9CAUD</name>
<sequence>MKAQVPAEGILKRNDWGDSTSYNVPCSCCGTDCEHNVWIEAEDTGVNVTTYTQQKTKWWSMNRFQIIWTLLTKGYVEYEASIIMTEQQALNYAETLKVACKKVKEHREESRKNNATTT</sequence>
<proteinExistence type="predicted"/>
<reference evidence="1" key="1">
    <citation type="submission" date="2020-05" db="EMBL/GenBank/DDBJ databases">
        <authorList>
            <person name="Chiriac C."/>
            <person name="Salcher M."/>
            <person name="Ghai R."/>
            <person name="Kavagutti S V."/>
        </authorList>
    </citation>
    <scope>NUCLEOTIDE SEQUENCE</scope>
</reference>
<organism evidence="1">
    <name type="scientific">uncultured Caudovirales phage</name>
    <dbReference type="NCBI Taxonomy" id="2100421"/>
    <lineage>
        <taxon>Viruses</taxon>
        <taxon>Duplodnaviria</taxon>
        <taxon>Heunggongvirae</taxon>
        <taxon>Uroviricota</taxon>
        <taxon>Caudoviricetes</taxon>
        <taxon>Peduoviridae</taxon>
        <taxon>Maltschvirus</taxon>
        <taxon>Maltschvirus maltsch</taxon>
    </lineage>
</organism>
<accession>A0A6J5TB79</accession>
<gene>
    <name evidence="1" type="ORF">UFOVP71_419</name>
</gene>
<evidence type="ECO:0000313" key="1">
    <source>
        <dbReference type="EMBL" id="CAB4241881.1"/>
    </source>
</evidence>